<feature type="transmembrane region" description="Helical" evidence="1">
    <location>
        <begin position="5"/>
        <end position="21"/>
    </location>
</feature>
<reference evidence="2 3" key="1">
    <citation type="journal article" date="2015" name="Nature">
        <title>rRNA introns, odd ribosomes, and small enigmatic genomes across a large radiation of phyla.</title>
        <authorList>
            <person name="Brown C.T."/>
            <person name="Hug L.A."/>
            <person name="Thomas B.C."/>
            <person name="Sharon I."/>
            <person name="Castelle C.J."/>
            <person name="Singh A."/>
            <person name="Wilkins M.J."/>
            <person name="Williams K.H."/>
            <person name="Banfield J.F."/>
        </authorList>
    </citation>
    <scope>NUCLEOTIDE SEQUENCE [LARGE SCALE GENOMIC DNA]</scope>
</reference>
<evidence type="ECO:0000256" key="1">
    <source>
        <dbReference type="SAM" id="Phobius"/>
    </source>
</evidence>
<gene>
    <name evidence="2" type="ORF">US96_C0027G0007</name>
</gene>
<dbReference type="AlphaFoldDB" id="A0A0G0K4U4"/>
<sequence length="280" mass="32886">MLKHIIITCFLAVLLFILIIWDNKLSTENQNRSDDNFTLEELEYASKAIELYYKYNRKLPNSLSDLKEEHDRENHINMDNINYYVISNQEYKLCTDFSKGIDCSEYSLENLPDTTNRPLTDREAKVLGIDEEFISKIYNNYGFRLKTAYLAPGFYYRPPNEAQFTYYKKQNKNYLGIALTENTHNNNNESLVIDDIRKVLTLKNNEGKIIEPFVYIKTRVYKGRDGDLGAVYEVDKNNNKFIILFNNEGKQDTVNLDFSNAAILNGTLYEEARFWDFDTH</sequence>
<organism evidence="2 3">
    <name type="scientific">Candidatus Woesebacteria bacterium GW2011_GWB1_38_5b</name>
    <dbReference type="NCBI Taxonomy" id="1618569"/>
    <lineage>
        <taxon>Bacteria</taxon>
        <taxon>Candidatus Woeseibacteriota</taxon>
    </lineage>
</organism>
<proteinExistence type="predicted"/>
<dbReference type="Proteomes" id="UP000034181">
    <property type="component" value="Unassembled WGS sequence"/>
</dbReference>
<comment type="caution">
    <text evidence="2">The sequence shown here is derived from an EMBL/GenBank/DDBJ whole genome shotgun (WGS) entry which is preliminary data.</text>
</comment>
<evidence type="ECO:0000313" key="2">
    <source>
        <dbReference type="EMBL" id="KKQ74738.1"/>
    </source>
</evidence>
<evidence type="ECO:0000313" key="3">
    <source>
        <dbReference type="Proteomes" id="UP000034181"/>
    </source>
</evidence>
<dbReference type="EMBL" id="LBUZ01000027">
    <property type="protein sequence ID" value="KKQ74738.1"/>
    <property type="molecule type" value="Genomic_DNA"/>
</dbReference>
<protein>
    <submittedName>
        <fullName evidence="2">Uncharacterized protein</fullName>
    </submittedName>
</protein>
<keyword evidence="1" id="KW-0812">Transmembrane</keyword>
<keyword evidence="1" id="KW-1133">Transmembrane helix</keyword>
<accession>A0A0G0K4U4</accession>
<name>A0A0G0K4U4_9BACT</name>
<keyword evidence="1" id="KW-0472">Membrane</keyword>